<dbReference type="InterPro" id="IPR005297">
    <property type="entry name" value="Lipoprotein_repeat"/>
</dbReference>
<dbReference type="OrthoDB" id="9800666at2"/>
<dbReference type="PANTHER" id="PTHR39335">
    <property type="entry name" value="BLL4220 PROTEIN"/>
    <property type="match status" value="1"/>
</dbReference>
<name>A0A1G9UN59_9BURK</name>
<dbReference type="PANTHER" id="PTHR39335:SF1">
    <property type="entry name" value="BLL4220 PROTEIN"/>
    <property type="match status" value="1"/>
</dbReference>
<dbReference type="STRING" id="1527607.SAMN05428957_10988"/>
<dbReference type="Proteomes" id="UP000198552">
    <property type="component" value="Unassembled WGS sequence"/>
</dbReference>
<sequence length="138" mass="14741">MKILAAALMSAALLAGCAGHNPFSHQKSDTTADAKMRDMPTRAADGRLIGPNGNTLYVFGKDSNGMSACVDQCATNWPPLAVAPNAKPMGDYTIITRSDGTRQWAYKGQPLYYFVRDAKPGDMAGEGLMGGTWKTVRP</sequence>
<dbReference type="RefSeq" id="WP_091571608.1">
    <property type="nucleotide sequence ID" value="NZ_FNHP01000009.1"/>
</dbReference>
<protein>
    <recommendedName>
        <fullName evidence="4">ATP-binding protein</fullName>
    </recommendedName>
</protein>
<dbReference type="PROSITE" id="PS51257">
    <property type="entry name" value="PROKAR_LIPOPROTEIN"/>
    <property type="match status" value="1"/>
</dbReference>
<organism evidence="2 3">
    <name type="scientific">Oryzisolibacter propanilivorax</name>
    <dbReference type="NCBI Taxonomy" id="1527607"/>
    <lineage>
        <taxon>Bacteria</taxon>
        <taxon>Pseudomonadati</taxon>
        <taxon>Pseudomonadota</taxon>
        <taxon>Betaproteobacteria</taxon>
        <taxon>Burkholderiales</taxon>
        <taxon>Comamonadaceae</taxon>
        <taxon>Oryzisolibacter</taxon>
    </lineage>
</organism>
<keyword evidence="3" id="KW-1185">Reference proteome</keyword>
<dbReference type="Pfam" id="PF03640">
    <property type="entry name" value="Lipoprotein_15"/>
    <property type="match status" value="2"/>
</dbReference>
<evidence type="ECO:0000313" key="2">
    <source>
        <dbReference type="EMBL" id="SDM61370.1"/>
    </source>
</evidence>
<feature type="chain" id="PRO_5011450069" description="ATP-binding protein" evidence="1">
    <location>
        <begin position="21"/>
        <end position="138"/>
    </location>
</feature>
<dbReference type="EMBL" id="FNHP01000009">
    <property type="protein sequence ID" value="SDM61370.1"/>
    <property type="molecule type" value="Genomic_DNA"/>
</dbReference>
<keyword evidence="1" id="KW-0732">Signal</keyword>
<dbReference type="AlphaFoldDB" id="A0A1G9UN59"/>
<feature type="signal peptide" evidence="1">
    <location>
        <begin position="1"/>
        <end position="20"/>
    </location>
</feature>
<evidence type="ECO:0008006" key="4">
    <source>
        <dbReference type="Google" id="ProtNLM"/>
    </source>
</evidence>
<dbReference type="GO" id="GO:0043448">
    <property type="term" value="P:alkane catabolic process"/>
    <property type="evidence" value="ECO:0007669"/>
    <property type="project" value="TreeGrafter"/>
</dbReference>
<reference evidence="3" key="1">
    <citation type="submission" date="2016-10" db="EMBL/GenBank/DDBJ databases">
        <authorList>
            <person name="Varghese N."/>
            <person name="Submissions S."/>
        </authorList>
    </citation>
    <scope>NUCLEOTIDE SEQUENCE [LARGE SCALE GENOMIC DNA]</scope>
    <source>
        <strain evidence="3">EPL6</strain>
    </source>
</reference>
<evidence type="ECO:0000256" key="1">
    <source>
        <dbReference type="SAM" id="SignalP"/>
    </source>
</evidence>
<gene>
    <name evidence="2" type="ORF">SAMN05428957_10988</name>
</gene>
<accession>A0A1G9UN59</accession>
<proteinExistence type="predicted"/>
<evidence type="ECO:0000313" key="3">
    <source>
        <dbReference type="Proteomes" id="UP000198552"/>
    </source>
</evidence>